<dbReference type="STRING" id="1296120.A0A1B9GHC2"/>
<feature type="transmembrane region" description="Helical" evidence="1">
    <location>
        <begin position="81"/>
        <end position="98"/>
    </location>
</feature>
<evidence type="ECO:0000256" key="1">
    <source>
        <dbReference type="SAM" id="Phobius"/>
    </source>
</evidence>
<accession>A0A1B9GHC2</accession>
<feature type="transmembrane region" description="Helical" evidence="1">
    <location>
        <begin position="169"/>
        <end position="192"/>
    </location>
</feature>
<sequence>MKKLLIVWSFLDFCLLAAGVLCIVTSIILTQPNQLIIGLMKDHFDFKMIGISLGSTFIAGTVLSIPAIISSYEKMALLKALNWYLVMLASLTLAISEFEQIWHRTPEATQQAIQNKFSCCGYFNGTLSGGLITQAGFCTDSEMAASQPGCQTIITSASSPGSDYTLSNIFTTIFGFEAIIAALFLATVCVINERNIAVRFKRIDEKRGGGGFV</sequence>
<reference evidence="3" key="2">
    <citation type="submission" date="2013-12" db="EMBL/GenBank/DDBJ databases">
        <title>Evolution of pathogenesis and genome organization in the Tremellales.</title>
        <authorList>
            <person name="Cuomo C."/>
            <person name="Litvintseva A."/>
            <person name="Heitman J."/>
            <person name="Chen Y."/>
            <person name="Sun S."/>
            <person name="Springer D."/>
            <person name="Dromer F."/>
            <person name="Young S."/>
            <person name="Zeng Q."/>
            <person name="Chapman S."/>
            <person name="Gujja S."/>
            <person name="Saif S."/>
            <person name="Birren B."/>
        </authorList>
    </citation>
    <scope>NUCLEOTIDE SEQUENCE [LARGE SCALE GENOMIC DNA]</scope>
    <source>
        <strain evidence="3">BCC8398</strain>
    </source>
</reference>
<keyword evidence="1" id="KW-0472">Membrane</keyword>
<name>A0A1B9GHC2_9TREE</name>
<gene>
    <name evidence="2" type="ORF">I316_07974</name>
</gene>
<evidence type="ECO:0000313" key="2">
    <source>
        <dbReference type="EMBL" id="OCF30406.1"/>
    </source>
</evidence>
<organism evidence="2 3">
    <name type="scientific">Kwoniella heveanensis BCC8398</name>
    <dbReference type="NCBI Taxonomy" id="1296120"/>
    <lineage>
        <taxon>Eukaryota</taxon>
        <taxon>Fungi</taxon>
        <taxon>Dikarya</taxon>
        <taxon>Basidiomycota</taxon>
        <taxon>Agaricomycotina</taxon>
        <taxon>Tremellomycetes</taxon>
        <taxon>Tremellales</taxon>
        <taxon>Cryptococcaceae</taxon>
        <taxon>Kwoniella</taxon>
    </lineage>
</organism>
<evidence type="ECO:0008006" key="4">
    <source>
        <dbReference type="Google" id="ProtNLM"/>
    </source>
</evidence>
<feature type="transmembrane region" description="Helical" evidence="1">
    <location>
        <begin position="49"/>
        <end position="69"/>
    </location>
</feature>
<dbReference type="AlphaFoldDB" id="A0A1B9GHC2"/>
<feature type="transmembrane region" description="Helical" evidence="1">
    <location>
        <begin position="7"/>
        <end position="29"/>
    </location>
</feature>
<keyword evidence="1" id="KW-0812">Transmembrane</keyword>
<dbReference type="Proteomes" id="UP000092666">
    <property type="component" value="Unassembled WGS sequence"/>
</dbReference>
<reference evidence="2 3" key="1">
    <citation type="submission" date="2013-07" db="EMBL/GenBank/DDBJ databases">
        <title>The Genome Sequence of Cryptococcus heveanensis BCC8398.</title>
        <authorList>
            <consortium name="The Broad Institute Genome Sequencing Platform"/>
            <person name="Cuomo C."/>
            <person name="Litvintseva A."/>
            <person name="Chen Y."/>
            <person name="Heitman J."/>
            <person name="Sun S."/>
            <person name="Springer D."/>
            <person name="Dromer F."/>
            <person name="Young S.K."/>
            <person name="Zeng Q."/>
            <person name="Gargeya S."/>
            <person name="Fitzgerald M."/>
            <person name="Abouelleil A."/>
            <person name="Alvarado L."/>
            <person name="Berlin A.M."/>
            <person name="Chapman S.B."/>
            <person name="Dewar J."/>
            <person name="Goldberg J."/>
            <person name="Griggs A."/>
            <person name="Gujja S."/>
            <person name="Hansen M."/>
            <person name="Howarth C."/>
            <person name="Imamovic A."/>
            <person name="Larimer J."/>
            <person name="McCowan C."/>
            <person name="Murphy C."/>
            <person name="Pearson M."/>
            <person name="Priest M."/>
            <person name="Roberts A."/>
            <person name="Saif S."/>
            <person name="Shea T."/>
            <person name="Sykes S."/>
            <person name="Wortman J."/>
            <person name="Nusbaum C."/>
            <person name="Birren B."/>
        </authorList>
    </citation>
    <scope>NUCLEOTIDE SEQUENCE [LARGE SCALE GENOMIC DNA]</scope>
    <source>
        <strain evidence="2 3">BCC8398</strain>
    </source>
</reference>
<protein>
    <recommendedName>
        <fullName evidence="4">Tetraspanin</fullName>
    </recommendedName>
</protein>
<proteinExistence type="predicted"/>
<keyword evidence="3" id="KW-1185">Reference proteome</keyword>
<dbReference type="OrthoDB" id="2279611at2759"/>
<dbReference type="EMBL" id="KV700151">
    <property type="protein sequence ID" value="OCF30406.1"/>
    <property type="molecule type" value="Genomic_DNA"/>
</dbReference>
<keyword evidence="1" id="KW-1133">Transmembrane helix</keyword>
<evidence type="ECO:0000313" key="3">
    <source>
        <dbReference type="Proteomes" id="UP000092666"/>
    </source>
</evidence>